<dbReference type="OrthoDB" id="3637487at2759"/>
<dbReference type="HOGENOM" id="CLU_888764_0_0_1"/>
<protein>
    <recommendedName>
        <fullName evidence="3">F-box domain-containing protein</fullName>
    </recommendedName>
</protein>
<evidence type="ECO:0008006" key="3">
    <source>
        <dbReference type="Google" id="ProtNLM"/>
    </source>
</evidence>
<evidence type="ECO:0000313" key="2">
    <source>
        <dbReference type="Proteomes" id="UP000054321"/>
    </source>
</evidence>
<gene>
    <name evidence="1" type="ORF">OIDMADRAFT_62500</name>
</gene>
<accession>A0A0C3CS68</accession>
<reference evidence="2" key="2">
    <citation type="submission" date="2015-01" db="EMBL/GenBank/DDBJ databases">
        <title>Evolutionary Origins and Diversification of the Mycorrhizal Mutualists.</title>
        <authorList>
            <consortium name="DOE Joint Genome Institute"/>
            <consortium name="Mycorrhizal Genomics Consortium"/>
            <person name="Kohler A."/>
            <person name="Kuo A."/>
            <person name="Nagy L.G."/>
            <person name="Floudas D."/>
            <person name="Copeland A."/>
            <person name="Barry K.W."/>
            <person name="Cichocki N."/>
            <person name="Veneault-Fourrey C."/>
            <person name="LaButti K."/>
            <person name="Lindquist E.A."/>
            <person name="Lipzen A."/>
            <person name="Lundell T."/>
            <person name="Morin E."/>
            <person name="Murat C."/>
            <person name="Riley R."/>
            <person name="Ohm R."/>
            <person name="Sun H."/>
            <person name="Tunlid A."/>
            <person name="Henrissat B."/>
            <person name="Grigoriev I.V."/>
            <person name="Hibbett D.S."/>
            <person name="Martin F."/>
        </authorList>
    </citation>
    <scope>NUCLEOTIDE SEQUENCE [LARGE SCALE GENOMIC DNA]</scope>
    <source>
        <strain evidence="2">Zn</strain>
    </source>
</reference>
<evidence type="ECO:0000313" key="1">
    <source>
        <dbReference type="EMBL" id="KIM92522.1"/>
    </source>
</evidence>
<organism evidence="1 2">
    <name type="scientific">Oidiodendron maius (strain Zn)</name>
    <dbReference type="NCBI Taxonomy" id="913774"/>
    <lineage>
        <taxon>Eukaryota</taxon>
        <taxon>Fungi</taxon>
        <taxon>Dikarya</taxon>
        <taxon>Ascomycota</taxon>
        <taxon>Pezizomycotina</taxon>
        <taxon>Leotiomycetes</taxon>
        <taxon>Leotiomycetes incertae sedis</taxon>
        <taxon>Myxotrichaceae</taxon>
        <taxon>Oidiodendron</taxon>
    </lineage>
</organism>
<dbReference type="InParanoid" id="A0A0C3CS68"/>
<dbReference type="AlphaFoldDB" id="A0A0C3CS68"/>
<name>A0A0C3CS68_OIDMZ</name>
<dbReference type="Proteomes" id="UP000054321">
    <property type="component" value="Unassembled WGS sequence"/>
</dbReference>
<dbReference type="EMBL" id="KN832925">
    <property type="protein sequence ID" value="KIM92522.1"/>
    <property type="molecule type" value="Genomic_DNA"/>
</dbReference>
<sequence>MAQLLSPEVLDNIFQYIDVRPQQLLICRSWYHPIRRRLLRYIRLSPSTLFRIPILSDEFLELLYSYTRSIRIILNYSNLEYQESRRDYSNTFTHPVPYSEAWVYGINAALIELAQKIQYFRGLRSFTFCNFLEIESSWNIIYASTFENILSGLSNLHLEFVKIDFPGAELENRLQIYDSWVDKPHVCEIIAKNFPQSRRFDLRLREICSDLLQFKYTCRPLLETFIIDLNLEPNTRYQLDMDSFVLDCRFSERFGRSLLNVLVSDARKLSHCSQVPNINIVQFLCKVPDTLSEIVSYTEAEAGCTVALQNAVS</sequence>
<reference evidence="1 2" key="1">
    <citation type="submission" date="2014-04" db="EMBL/GenBank/DDBJ databases">
        <authorList>
            <consortium name="DOE Joint Genome Institute"/>
            <person name="Kuo A."/>
            <person name="Martino E."/>
            <person name="Perotto S."/>
            <person name="Kohler A."/>
            <person name="Nagy L.G."/>
            <person name="Floudas D."/>
            <person name="Copeland A."/>
            <person name="Barry K.W."/>
            <person name="Cichocki N."/>
            <person name="Veneault-Fourrey C."/>
            <person name="LaButti K."/>
            <person name="Lindquist E.A."/>
            <person name="Lipzen A."/>
            <person name="Lundell T."/>
            <person name="Morin E."/>
            <person name="Murat C."/>
            <person name="Sun H."/>
            <person name="Tunlid A."/>
            <person name="Henrissat B."/>
            <person name="Grigoriev I.V."/>
            <person name="Hibbett D.S."/>
            <person name="Martin F."/>
            <person name="Nordberg H.P."/>
            <person name="Cantor M.N."/>
            <person name="Hua S.X."/>
        </authorList>
    </citation>
    <scope>NUCLEOTIDE SEQUENCE [LARGE SCALE GENOMIC DNA]</scope>
    <source>
        <strain evidence="1 2">Zn</strain>
    </source>
</reference>
<proteinExistence type="predicted"/>
<keyword evidence="2" id="KW-1185">Reference proteome</keyword>